<evidence type="ECO:0000256" key="3">
    <source>
        <dbReference type="ARBA" id="ARBA00005189"/>
    </source>
</evidence>
<dbReference type="OrthoDB" id="10260889at2759"/>
<keyword evidence="17" id="KW-1185">Reference proteome</keyword>
<comment type="pathway">
    <text evidence="3">Lipid metabolism.</text>
</comment>
<sequence length="151" mass="16735">MHAMPIVTTGGCQEHIPSHADLSQRSTLHSSSDRLQLSYFMAGYSYFVCPVEYNSDTNRFAVDCVPPDLFQLQEYHIPAVIQSFIGWKTVWMYPFQIHSIALSTFASLIGPFGGFFASGFKRAFKIKTFGAASSQTVGGKAGIEPTYVTYL</sequence>
<evidence type="ECO:0000256" key="4">
    <source>
        <dbReference type="ARBA" id="ARBA00010185"/>
    </source>
</evidence>
<evidence type="ECO:0000256" key="8">
    <source>
        <dbReference type="ARBA" id="ARBA00022692"/>
    </source>
</evidence>
<dbReference type="PANTHER" id="PTHR13773">
    <property type="entry name" value="PHOSPHATIDATE CYTIDYLYLTRANSFERASE"/>
    <property type="match status" value="1"/>
</dbReference>
<protein>
    <recommendedName>
        <fullName evidence="5">phosphatidate cytidylyltransferase</fullName>
        <ecNumber evidence="5">2.7.7.41</ecNumber>
    </recommendedName>
</protein>
<evidence type="ECO:0000256" key="5">
    <source>
        <dbReference type="ARBA" id="ARBA00012487"/>
    </source>
</evidence>
<keyword evidence="10 15" id="KW-1133">Transmembrane helix</keyword>
<keyword evidence="13" id="KW-0594">Phospholipid biosynthesis</keyword>
<evidence type="ECO:0000313" key="17">
    <source>
        <dbReference type="Proteomes" id="UP000228934"/>
    </source>
</evidence>
<keyword evidence="8 15" id="KW-0812">Transmembrane</keyword>
<proteinExistence type="inferred from homology"/>
<dbReference type="GO" id="GO:0004605">
    <property type="term" value="F:phosphatidate cytidylyltransferase activity"/>
    <property type="evidence" value="ECO:0007669"/>
    <property type="project" value="UniProtKB-EC"/>
</dbReference>
<comment type="pathway">
    <text evidence="2">Phospholipid metabolism; CDP-diacylglycerol biosynthesis; CDP-diacylglycerol from sn-glycerol 3-phosphate: step 3/3.</text>
</comment>
<dbReference type="Proteomes" id="UP000228934">
    <property type="component" value="Unassembled WGS sequence"/>
</dbReference>
<dbReference type="EMBL" id="KV923959">
    <property type="protein sequence ID" value="PIO38824.1"/>
    <property type="molecule type" value="Genomic_DNA"/>
</dbReference>
<dbReference type="Pfam" id="PF01148">
    <property type="entry name" value="CTP_transf_1"/>
    <property type="match status" value="1"/>
</dbReference>
<dbReference type="InterPro" id="IPR016720">
    <property type="entry name" value="PC_Trfase_euk"/>
</dbReference>
<accession>A0A2G9SFE2</accession>
<comment type="subcellular location">
    <subcellularLocation>
        <location evidence="1">Membrane</location>
        <topology evidence="1">Multi-pass membrane protein</topology>
    </subcellularLocation>
</comment>
<organism evidence="16 17">
    <name type="scientific">Aquarana catesbeiana</name>
    <name type="common">American bullfrog</name>
    <name type="synonym">Rana catesbeiana</name>
    <dbReference type="NCBI Taxonomy" id="8400"/>
    <lineage>
        <taxon>Eukaryota</taxon>
        <taxon>Metazoa</taxon>
        <taxon>Chordata</taxon>
        <taxon>Craniata</taxon>
        <taxon>Vertebrata</taxon>
        <taxon>Euteleostomi</taxon>
        <taxon>Amphibia</taxon>
        <taxon>Batrachia</taxon>
        <taxon>Anura</taxon>
        <taxon>Neobatrachia</taxon>
        <taxon>Ranoidea</taxon>
        <taxon>Ranidae</taxon>
        <taxon>Aquarana</taxon>
    </lineage>
</organism>
<keyword evidence="14" id="KW-1208">Phospholipid metabolism</keyword>
<evidence type="ECO:0000256" key="1">
    <source>
        <dbReference type="ARBA" id="ARBA00004141"/>
    </source>
</evidence>
<reference evidence="17" key="1">
    <citation type="journal article" date="2017" name="Nat. Commun.">
        <title>The North American bullfrog draft genome provides insight into hormonal regulation of long noncoding RNA.</title>
        <authorList>
            <person name="Hammond S.A."/>
            <person name="Warren R.L."/>
            <person name="Vandervalk B.P."/>
            <person name="Kucuk E."/>
            <person name="Khan H."/>
            <person name="Gibb E.A."/>
            <person name="Pandoh P."/>
            <person name="Kirk H."/>
            <person name="Zhao Y."/>
            <person name="Jones M."/>
            <person name="Mungall A.J."/>
            <person name="Coope R."/>
            <person name="Pleasance S."/>
            <person name="Moore R.A."/>
            <person name="Holt R.A."/>
            <person name="Round J.M."/>
            <person name="Ohora S."/>
            <person name="Walle B.V."/>
            <person name="Veldhoen N."/>
            <person name="Helbing C.C."/>
            <person name="Birol I."/>
        </authorList>
    </citation>
    <scope>NUCLEOTIDE SEQUENCE [LARGE SCALE GENOMIC DNA]</scope>
</reference>
<evidence type="ECO:0000256" key="11">
    <source>
        <dbReference type="ARBA" id="ARBA00023098"/>
    </source>
</evidence>
<gene>
    <name evidence="16" type="ORF">AB205_0142210</name>
</gene>
<evidence type="ECO:0000256" key="2">
    <source>
        <dbReference type="ARBA" id="ARBA00005119"/>
    </source>
</evidence>
<dbReference type="PANTHER" id="PTHR13773:SF4">
    <property type="entry name" value="PHOSPHATIDATE CYTIDYLYLTRANSFERASE 2"/>
    <property type="match status" value="1"/>
</dbReference>
<dbReference type="EC" id="2.7.7.41" evidence="5"/>
<dbReference type="GO" id="GO:0016024">
    <property type="term" value="P:CDP-diacylglycerol biosynthetic process"/>
    <property type="evidence" value="ECO:0007669"/>
    <property type="project" value="UniProtKB-UniPathway"/>
</dbReference>
<dbReference type="GO" id="GO:0005789">
    <property type="term" value="C:endoplasmic reticulum membrane"/>
    <property type="evidence" value="ECO:0007669"/>
    <property type="project" value="TreeGrafter"/>
</dbReference>
<evidence type="ECO:0000256" key="10">
    <source>
        <dbReference type="ARBA" id="ARBA00022989"/>
    </source>
</evidence>
<keyword evidence="12 15" id="KW-0472">Membrane</keyword>
<keyword evidence="11" id="KW-0443">Lipid metabolism</keyword>
<keyword evidence="7" id="KW-0808">Transferase</keyword>
<evidence type="ECO:0000256" key="6">
    <source>
        <dbReference type="ARBA" id="ARBA00022516"/>
    </source>
</evidence>
<keyword evidence="6" id="KW-0444">Lipid biosynthesis</keyword>
<feature type="transmembrane region" description="Helical" evidence="15">
    <location>
        <begin position="97"/>
        <end position="117"/>
    </location>
</feature>
<evidence type="ECO:0000256" key="12">
    <source>
        <dbReference type="ARBA" id="ARBA00023136"/>
    </source>
</evidence>
<evidence type="ECO:0000313" key="16">
    <source>
        <dbReference type="EMBL" id="PIO38824.1"/>
    </source>
</evidence>
<evidence type="ECO:0000256" key="14">
    <source>
        <dbReference type="ARBA" id="ARBA00023264"/>
    </source>
</evidence>
<dbReference type="UniPathway" id="UPA00557">
    <property type="reaction ID" value="UER00614"/>
</dbReference>
<comment type="similarity">
    <text evidence="4">Belongs to the CDS family.</text>
</comment>
<name>A0A2G9SFE2_AQUCT</name>
<evidence type="ECO:0000256" key="13">
    <source>
        <dbReference type="ARBA" id="ARBA00023209"/>
    </source>
</evidence>
<dbReference type="AlphaFoldDB" id="A0A2G9SFE2"/>
<evidence type="ECO:0000256" key="7">
    <source>
        <dbReference type="ARBA" id="ARBA00022679"/>
    </source>
</evidence>
<evidence type="ECO:0000256" key="15">
    <source>
        <dbReference type="SAM" id="Phobius"/>
    </source>
</evidence>
<keyword evidence="9" id="KW-0548">Nucleotidyltransferase</keyword>
<evidence type="ECO:0000256" key="9">
    <source>
        <dbReference type="ARBA" id="ARBA00022695"/>
    </source>
</evidence>